<protein>
    <submittedName>
        <fullName evidence="6">416_t:CDS:1</fullName>
    </submittedName>
</protein>
<feature type="transmembrane region" description="Helical" evidence="5">
    <location>
        <begin position="163"/>
        <end position="184"/>
    </location>
</feature>
<organism evidence="6 7">
    <name type="scientific">Ambispora gerdemannii</name>
    <dbReference type="NCBI Taxonomy" id="144530"/>
    <lineage>
        <taxon>Eukaryota</taxon>
        <taxon>Fungi</taxon>
        <taxon>Fungi incertae sedis</taxon>
        <taxon>Mucoromycota</taxon>
        <taxon>Glomeromycotina</taxon>
        <taxon>Glomeromycetes</taxon>
        <taxon>Archaeosporales</taxon>
        <taxon>Ambisporaceae</taxon>
        <taxon>Ambispora</taxon>
    </lineage>
</organism>
<evidence type="ECO:0000256" key="4">
    <source>
        <dbReference type="ARBA" id="ARBA00023136"/>
    </source>
</evidence>
<proteinExistence type="predicted"/>
<gene>
    <name evidence="6" type="ORF">AGERDE_LOCUS3954</name>
</gene>
<dbReference type="AlphaFoldDB" id="A0A9N8ZFS2"/>
<feature type="transmembrane region" description="Helical" evidence="5">
    <location>
        <begin position="84"/>
        <end position="112"/>
    </location>
</feature>
<accession>A0A9N8ZFS2</accession>
<evidence type="ECO:0000256" key="5">
    <source>
        <dbReference type="SAM" id="Phobius"/>
    </source>
</evidence>
<feature type="transmembrane region" description="Helical" evidence="5">
    <location>
        <begin position="124"/>
        <end position="143"/>
    </location>
</feature>
<comment type="subcellular location">
    <subcellularLocation>
        <location evidence="1">Membrane</location>
        <topology evidence="1">Multi-pass membrane protein</topology>
    </subcellularLocation>
</comment>
<evidence type="ECO:0000256" key="1">
    <source>
        <dbReference type="ARBA" id="ARBA00004141"/>
    </source>
</evidence>
<dbReference type="Pfam" id="PF04479">
    <property type="entry name" value="RTA1"/>
    <property type="match status" value="1"/>
</dbReference>
<keyword evidence="2 5" id="KW-0812">Transmembrane</keyword>
<dbReference type="EMBL" id="CAJVPL010000422">
    <property type="protein sequence ID" value="CAG8495065.1"/>
    <property type="molecule type" value="Genomic_DNA"/>
</dbReference>
<evidence type="ECO:0000313" key="7">
    <source>
        <dbReference type="Proteomes" id="UP000789831"/>
    </source>
</evidence>
<evidence type="ECO:0000256" key="3">
    <source>
        <dbReference type="ARBA" id="ARBA00022989"/>
    </source>
</evidence>
<feature type="transmembrane region" description="Helical" evidence="5">
    <location>
        <begin position="196"/>
        <end position="215"/>
    </location>
</feature>
<feature type="transmembrane region" description="Helical" evidence="5">
    <location>
        <begin position="55"/>
        <end position="72"/>
    </location>
</feature>
<dbReference type="PANTHER" id="PTHR31465">
    <property type="entry name" value="PROTEIN RTA1-RELATED"/>
    <property type="match status" value="1"/>
</dbReference>
<dbReference type="Proteomes" id="UP000789831">
    <property type="component" value="Unassembled WGS sequence"/>
</dbReference>
<keyword evidence="3 5" id="KW-1133">Transmembrane helix</keyword>
<dbReference type="OrthoDB" id="2389677at2759"/>
<keyword evidence="4 5" id="KW-0472">Membrane</keyword>
<dbReference type="GO" id="GO:0016020">
    <property type="term" value="C:membrane"/>
    <property type="evidence" value="ECO:0007669"/>
    <property type="project" value="UniProtKB-SubCell"/>
</dbReference>
<evidence type="ECO:0000313" key="6">
    <source>
        <dbReference type="EMBL" id="CAG8495065.1"/>
    </source>
</evidence>
<comment type="caution">
    <text evidence="6">The sequence shown here is derived from an EMBL/GenBank/DDBJ whole genome shotgun (WGS) entry which is preliminary data.</text>
</comment>
<sequence>MASNKTSTNANIPMSFIEMKSPTLGLSILFTILFGTTVILHFYRTLLKTKRRQLACIYLFSFTLTRTLGFIFRCAWAKNEKSKGLAIVSNIFLTGGFFLVCQSLYMLFLDLITPLSRFLREKKLFLIKHLFPIFSIIGIIDAVKSYESESGKAFNIGRDFAKVSAIGFTTLIGFLLIMTTFYAIKYREKISCNGQTRLIAVLYFATSLLLLEMVYKVMSNFSTSTDSVNREQWVFYGFEAVPELVLLIFLGAVNVGHLFYSSEKDSTINNNENDSTYIDTSSDTQIVTEISENKNWKNVSKLV</sequence>
<feature type="transmembrane region" description="Helical" evidence="5">
    <location>
        <begin position="24"/>
        <end position="43"/>
    </location>
</feature>
<keyword evidence="7" id="KW-1185">Reference proteome</keyword>
<name>A0A9N8ZFS2_9GLOM</name>
<evidence type="ECO:0000256" key="2">
    <source>
        <dbReference type="ARBA" id="ARBA00022692"/>
    </source>
</evidence>
<feature type="transmembrane region" description="Helical" evidence="5">
    <location>
        <begin position="235"/>
        <end position="260"/>
    </location>
</feature>
<reference evidence="6" key="1">
    <citation type="submission" date="2021-06" db="EMBL/GenBank/DDBJ databases">
        <authorList>
            <person name="Kallberg Y."/>
            <person name="Tangrot J."/>
            <person name="Rosling A."/>
        </authorList>
    </citation>
    <scope>NUCLEOTIDE SEQUENCE</scope>
    <source>
        <strain evidence="6">MT106</strain>
    </source>
</reference>
<dbReference type="InterPro" id="IPR007568">
    <property type="entry name" value="RTA1"/>
</dbReference>
<dbReference type="PANTHER" id="PTHR31465:SF1">
    <property type="entry name" value="PROTEIN RTA1-RELATED"/>
    <property type="match status" value="1"/>
</dbReference>